<keyword evidence="10" id="KW-1185">Reference proteome</keyword>
<keyword evidence="4 7" id="KW-0521">NADP</keyword>
<organism evidence="9 10">
    <name type="scientific">Methylophilus luteus</name>
    <dbReference type="NCBI Taxonomy" id="640108"/>
    <lineage>
        <taxon>Bacteria</taxon>
        <taxon>Pseudomonadati</taxon>
        <taxon>Pseudomonadota</taxon>
        <taxon>Betaproteobacteria</taxon>
        <taxon>Nitrosomonadales</taxon>
        <taxon>Methylophilaceae</taxon>
        <taxon>Methylophilus</taxon>
    </lineage>
</organism>
<comment type="caution">
    <text evidence="9">The sequence shown here is derived from an EMBL/GenBank/DDBJ whole genome shotgun (WGS) entry which is preliminary data.</text>
</comment>
<comment type="function">
    <text evidence="7">Catalyzes the NADPH-dependent reduction of L-glutamate 5-phosphate into L-glutamate 5-semialdehyde and phosphate. The product spontaneously undergoes cyclization to form 1-pyrroline-5-carboxylate.</text>
</comment>
<comment type="catalytic activity">
    <reaction evidence="6 7">
        <text>L-glutamate 5-semialdehyde + phosphate + NADP(+) = L-glutamyl 5-phosphate + NADPH + H(+)</text>
        <dbReference type="Rhea" id="RHEA:19541"/>
        <dbReference type="ChEBI" id="CHEBI:15378"/>
        <dbReference type="ChEBI" id="CHEBI:43474"/>
        <dbReference type="ChEBI" id="CHEBI:57783"/>
        <dbReference type="ChEBI" id="CHEBI:58066"/>
        <dbReference type="ChEBI" id="CHEBI:58274"/>
        <dbReference type="ChEBI" id="CHEBI:58349"/>
        <dbReference type="EC" id="1.2.1.41"/>
    </reaction>
</comment>
<evidence type="ECO:0000313" key="9">
    <source>
        <dbReference type="EMBL" id="MFD0912092.1"/>
    </source>
</evidence>
<evidence type="ECO:0000256" key="4">
    <source>
        <dbReference type="ARBA" id="ARBA00022857"/>
    </source>
</evidence>
<reference evidence="10" key="1">
    <citation type="journal article" date="2019" name="Int. J. Syst. Evol. Microbiol.">
        <title>The Global Catalogue of Microorganisms (GCM) 10K type strain sequencing project: providing services to taxonomists for standard genome sequencing and annotation.</title>
        <authorList>
            <consortium name="The Broad Institute Genomics Platform"/>
            <consortium name="The Broad Institute Genome Sequencing Center for Infectious Disease"/>
            <person name="Wu L."/>
            <person name="Ma J."/>
        </authorList>
    </citation>
    <scope>NUCLEOTIDE SEQUENCE [LARGE SCALE GENOMIC DNA]</scope>
    <source>
        <strain evidence="10">CCUG 58412</strain>
    </source>
</reference>
<keyword evidence="5 7" id="KW-0560">Oxidoreductase</keyword>
<dbReference type="CDD" id="cd07079">
    <property type="entry name" value="ALDH_F18-19_ProA-GPR"/>
    <property type="match status" value="1"/>
</dbReference>
<dbReference type="EMBL" id="JBHTKB010000001">
    <property type="protein sequence ID" value="MFD0912092.1"/>
    <property type="molecule type" value="Genomic_DNA"/>
</dbReference>
<accession>A0ABW3F0Y8</accession>
<comment type="pathway">
    <text evidence="1 7">Amino-acid biosynthesis; L-proline biosynthesis; L-glutamate 5-semialdehyde from L-glutamate: step 2/2.</text>
</comment>
<evidence type="ECO:0000256" key="7">
    <source>
        <dbReference type="HAMAP-Rule" id="MF_00412"/>
    </source>
</evidence>
<evidence type="ECO:0000256" key="1">
    <source>
        <dbReference type="ARBA" id="ARBA00004985"/>
    </source>
</evidence>
<keyword evidence="7" id="KW-0963">Cytoplasm</keyword>
<dbReference type="PROSITE" id="PS01223">
    <property type="entry name" value="PROA"/>
    <property type="match status" value="1"/>
</dbReference>
<evidence type="ECO:0000259" key="8">
    <source>
        <dbReference type="Pfam" id="PF00171"/>
    </source>
</evidence>
<comment type="subcellular location">
    <subcellularLocation>
        <location evidence="7">Cytoplasm</location>
    </subcellularLocation>
</comment>
<proteinExistence type="inferred from homology"/>
<dbReference type="EC" id="1.2.1.41" evidence="7"/>
<dbReference type="PANTHER" id="PTHR11063:SF8">
    <property type="entry name" value="DELTA-1-PYRROLINE-5-CARBOXYLATE SYNTHASE"/>
    <property type="match status" value="1"/>
</dbReference>
<sequence length="418" mass="45086">MDIQHYMKQLGEQARAASRLMAKADTNTKNQALRNIASLIRHHEKALLAANQQDLDAAKANGMEAAMLDRLALSEKSVATMAEGLEQIASLPDPIGEMSNFKYRPSGIQIGQMRVPLGVIGIIYEARPNVTVDAAGLCIKSGNACILRGGSEAIHCNQALAKLVHQGLQQAGLPQAAVLVVETTDRAAVGELITMKQYVDVIVPRGGKGLIERISSDARIPVIKHLDGNCHIYVDDEADLDKALRILENAKTQRLGTCNTAESLLVARSIAPTALPKLAEMLISKGVEIRGCDETRAIVPQAKSATEEDYYTEYLDAIISCKVVSGLDQAIAHINQYSSQHTEAIVTENYTKARQFLREVDSSSVMVNASTRFADGFEYGFGAEIGISTDKLHARGPVGLDGLTSLKYIVLGDGHVRA</sequence>
<dbReference type="InterPro" id="IPR016162">
    <property type="entry name" value="Ald_DH_N"/>
</dbReference>
<dbReference type="Gene3D" id="3.40.605.10">
    <property type="entry name" value="Aldehyde Dehydrogenase, Chain A, domain 1"/>
    <property type="match status" value="1"/>
</dbReference>
<dbReference type="PANTHER" id="PTHR11063">
    <property type="entry name" value="GLUTAMATE SEMIALDEHYDE DEHYDROGENASE"/>
    <property type="match status" value="1"/>
</dbReference>
<evidence type="ECO:0000313" key="10">
    <source>
        <dbReference type="Proteomes" id="UP001597128"/>
    </source>
</evidence>
<dbReference type="InterPro" id="IPR020593">
    <property type="entry name" value="G-glutamylP_reductase_CS"/>
</dbReference>
<dbReference type="HAMAP" id="MF_00412">
    <property type="entry name" value="ProA"/>
    <property type="match status" value="1"/>
</dbReference>
<dbReference type="InterPro" id="IPR012134">
    <property type="entry name" value="Glu-5-SA_DH"/>
</dbReference>
<dbReference type="NCBIfam" id="TIGR00407">
    <property type="entry name" value="proA"/>
    <property type="match status" value="1"/>
</dbReference>
<dbReference type="Pfam" id="PF00171">
    <property type="entry name" value="Aldedh"/>
    <property type="match status" value="1"/>
</dbReference>
<comment type="similarity">
    <text evidence="7">Belongs to the gamma-glutamyl phosphate reductase family.</text>
</comment>
<keyword evidence="2 7" id="KW-0028">Amino-acid biosynthesis</keyword>
<dbReference type="NCBIfam" id="NF001221">
    <property type="entry name" value="PRK00197.1"/>
    <property type="match status" value="1"/>
</dbReference>
<dbReference type="Gene3D" id="3.40.309.10">
    <property type="entry name" value="Aldehyde Dehydrogenase, Chain A, domain 2"/>
    <property type="match status" value="1"/>
</dbReference>
<evidence type="ECO:0000256" key="5">
    <source>
        <dbReference type="ARBA" id="ARBA00023002"/>
    </source>
</evidence>
<dbReference type="Proteomes" id="UP001597128">
    <property type="component" value="Unassembled WGS sequence"/>
</dbReference>
<feature type="domain" description="Aldehyde dehydrogenase" evidence="8">
    <location>
        <begin position="10"/>
        <end position="282"/>
    </location>
</feature>
<name>A0ABW3F0Y8_9PROT</name>
<dbReference type="InterPro" id="IPR016161">
    <property type="entry name" value="Ald_DH/histidinol_DH"/>
</dbReference>
<dbReference type="InterPro" id="IPR016163">
    <property type="entry name" value="Ald_DH_C"/>
</dbReference>
<dbReference type="RefSeq" id="WP_379054710.1">
    <property type="nucleotide sequence ID" value="NZ_JBHTKB010000001.1"/>
</dbReference>
<gene>
    <name evidence="7" type="primary">proA</name>
    <name evidence="9" type="ORF">ACFQ1Z_00900</name>
</gene>
<protein>
    <recommendedName>
        <fullName evidence="7">Gamma-glutamyl phosphate reductase</fullName>
        <shortName evidence="7">GPR</shortName>
        <ecNumber evidence="7">1.2.1.41</ecNumber>
    </recommendedName>
    <alternativeName>
        <fullName evidence="7">Glutamate-5-semialdehyde dehydrogenase</fullName>
    </alternativeName>
    <alternativeName>
        <fullName evidence="7">Glutamyl-gamma-semialdehyde dehydrogenase</fullName>
        <shortName evidence="7">GSA dehydrogenase</shortName>
    </alternativeName>
</protein>
<dbReference type="InterPro" id="IPR015590">
    <property type="entry name" value="Aldehyde_DH_dom"/>
</dbReference>
<dbReference type="GO" id="GO:0004350">
    <property type="term" value="F:glutamate-5-semialdehyde dehydrogenase activity"/>
    <property type="evidence" value="ECO:0007669"/>
    <property type="project" value="UniProtKB-EC"/>
</dbReference>
<dbReference type="PIRSF" id="PIRSF000151">
    <property type="entry name" value="GPR"/>
    <property type="match status" value="1"/>
</dbReference>
<evidence type="ECO:0000256" key="2">
    <source>
        <dbReference type="ARBA" id="ARBA00022605"/>
    </source>
</evidence>
<dbReference type="SUPFAM" id="SSF53720">
    <property type="entry name" value="ALDH-like"/>
    <property type="match status" value="1"/>
</dbReference>
<evidence type="ECO:0000256" key="6">
    <source>
        <dbReference type="ARBA" id="ARBA00049024"/>
    </source>
</evidence>
<dbReference type="InterPro" id="IPR000965">
    <property type="entry name" value="GPR_dom"/>
</dbReference>
<evidence type="ECO:0000256" key="3">
    <source>
        <dbReference type="ARBA" id="ARBA00022650"/>
    </source>
</evidence>
<keyword evidence="3 7" id="KW-0641">Proline biosynthesis</keyword>